<dbReference type="PANTHER" id="PTHR48461:SF1">
    <property type="entry name" value="MULTICOPPER OXIDASE LPR1-LIKE"/>
    <property type="match status" value="1"/>
</dbReference>
<gene>
    <name evidence="14" type="ORF">KI387_012544</name>
</gene>
<comment type="similarity">
    <text evidence="3">Belongs to the multicopper oxidase family.</text>
</comment>
<feature type="signal peptide" evidence="11">
    <location>
        <begin position="1"/>
        <end position="24"/>
    </location>
</feature>
<feature type="domain" description="Plastocyanin-like" evidence="13">
    <location>
        <begin position="143"/>
        <end position="220"/>
    </location>
</feature>
<keyword evidence="15" id="KW-1185">Reference proteome</keyword>
<dbReference type="EMBL" id="JAHRHJ020000009">
    <property type="protein sequence ID" value="KAH9300961.1"/>
    <property type="molecule type" value="Genomic_DNA"/>
</dbReference>
<keyword evidence="6" id="KW-0256">Endoplasmic reticulum</keyword>
<sequence length="562" mass="63875">MKMTRNMNVIILLALLRFSVGTVGDNTTAAELSEVASSLEMFVDEVPDMPKLRGYVYHDKKLKPAELRIGMFETKWKFHRDLPWSTVYAFGLSRKTATVPGPTIEAIQGIQTFVRWENHLPRKHILPWDPSLTTANPKHGGIPTVVHLHGGIHEPESDGHPYAWFTANFRERGTGWKKSTYHYANEQQAGSMWYHDHALGVTRVNLLAGLLGAYVIRNPKVEKPLNLPSGRRYDRFLFIFDRSFTKNGSIYLNSTGNYPAVHPQWQPAYFGDAIIVNGKVWPYMKVKRRKYRFRIVNSSNARFYNLTLSNGLNLTHIGSDSAYLPRPVTLKQYVLSPSEIADIIIDFGQSSTHSAILTNSAPYPFPNGATVDSLNNKVMKFIVENKTVSLDTSRIPKKLVEYRRPMKKEAAETRYISMYEFNTAANGPIMLLLNNSTLDAAVTETPKEGSSEIWHIINLTDENHPLHIHLALFVVLKQTQLINYDNFTECMVEKNNALKCNISRYAIGNTTEVVGPDRGWKNVFKILPGYMTTLLVQFTLIDSYRPYPFNATAEPGYVYHCH</sequence>
<dbReference type="InterPro" id="IPR052152">
    <property type="entry name" value="LPR1/LPR2"/>
</dbReference>
<evidence type="ECO:0000256" key="11">
    <source>
        <dbReference type="SAM" id="SignalP"/>
    </source>
</evidence>
<feature type="domain" description="Plastocyanin-like" evidence="12">
    <location>
        <begin position="429"/>
        <end position="562"/>
    </location>
</feature>
<dbReference type="CDD" id="cd13844">
    <property type="entry name" value="CuRO_1_BOD_CotA_like"/>
    <property type="match status" value="1"/>
</dbReference>
<dbReference type="GO" id="GO:0005789">
    <property type="term" value="C:endoplasmic reticulum membrane"/>
    <property type="evidence" value="ECO:0007669"/>
    <property type="project" value="UniProtKB-SubCell"/>
</dbReference>
<dbReference type="FunFam" id="2.60.40.420:FF:000087">
    <property type="entry name" value="Spore coat protein A"/>
    <property type="match status" value="1"/>
</dbReference>
<dbReference type="InterPro" id="IPR011706">
    <property type="entry name" value="Cu-oxidase_C"/>
</dbReference>
<organism evidence="14 15">
    <name type="scientific">Taxus chinensis</name>
    <name type="common">Chinese yew</name>
    <name type="synonym">Taxus wallichiana var. chinensis</name>
    <dbReference type="NCBI Taxonomy" id="29808"/>
    <lineage>
        <taxon>Eukaryota</taxon>
        <taxon>Viridiplantae</taxon>
        <taxon>Streptophyta</taxon>
        <taxon>Embryophyta</taxon>
        <taxon>Tracheophyta</taxon>
        <taxon>Spermatophyta</taxon>
        <taxon>Pinopsida</taxon>
        <taxon>Pinidae</taxon>
        <taxon>Conifers II</taxon>
        <taxon>Cupressales</taxon>
        <taxon>Taxaceae</taxon>
        <taxon>Taxus</taxon>
    </lineage>
</organism>
<evidence type="ECO:0000256" key="9">
    <source>
        <dbReference type="ARBA" id="ARBA00023136"/>
    </source>
</evidence>
<comment type="subcellular location">
    <subcellularLocation>
        <location evidence="2">Endoplasmic reticulum membrane</location>
        <topology evidence="2">Peripheral membrane protein</topology>
    </subcellularLocation>
</comment>
<proteinExistence type="inferred from homology"/>
<name>A0AA38CK08_TAXCH</name>
<evidence type="ECO:0000256" key="6">
    <source>
        <dbReference type="ARBA" id="ARBA00022824"/>
    </source>
</evidence>
<keyword evidence="4" id="KW-0479">Metal-binding</keyword>
<dbReference type="Gene3D" id="2.60.40.420">
    <property type="entry name" value="Cupredoxins - blue copper proteins"/>
    <property type="match status" value="3"/>
</dbReference>
<feature type="chain" id="PRO_5041205967" evidence="11">
    <location>
        <begin position="25"/>
        <end position="562"/>
    </location>
</feature>
<dbReference type="Pfam" id="PF07731">
    <property type="entry name" value="Cu-oxidase_2"/>
    <property type="match status" value="1"/>
</dbReference>
<comment type="caution">
    <text evidence="14">The sequence shown here is derived from an EMBL/GenBank/DDBJ whole genome shotgun (WGS) entry which is preliminary data.</text>
</comment>
<evidence type="ECO:0000256" key="7">
    <source>
        <dbReference type="ARBA" id="ARBA00023002"/>
    </source>
</evidence>
<dbReference type="OMA" id="QAFTDCM"/>
<dbReference type="InterPro" id="IPR008972">
    <property type="entry name" value="Cupredoxin"/>
</dbReference>
<evidence type="ECO:0000256" key="8">
    <source>
        <dbReference type="ARBA" id="ARBA00023008"/>
    </source>
</evidence>
<evidence type="ECO:0000256" key="5">
    <source>
        <dbReference type="ARBA" id="ARBA00022729"/>
    </source>
</evidence>
<dbReference type="GO" id="GO:0016036">
    <property type="term" value="P:cellular response to phosphate starvation"/>
    <property type="evidence" value="ECO:0007669"/>
    <property type="project" value="InterPro"/>
</dbReference>
<dbReference type="AlphaFoldDB" id="A0AA38CK08"/>
<dbReference type="GO" id="GO:0005507">
    <property type="term" value="F:copper ion binding"/>
    <property type="evidence" value="ECO:0007669"/>
    <property type="project" value="InterPro"/>
</dbReference>
<keyword evidence="9" id="KW-0472">Membrane</keyword>
<dbReference type="CDD" id="cd13868">
    <property type="entry name" value="CuRO_2_CotA_like"/>
    <property type="match status" value="1"/>
</dbReference>
<evidence type="ECO:0000313" key="15">
    <source>
        <dbReference type="Proteomes" id="UP000824469"/>
    </source>
</evidence>
<feature type="non-terminal residue" evidence="14">
    <location>
        <position position="562"/>
    </location>
</feature>
<protein>
    <submittedName>
        <fullName evidence="14">Uncharacterized protein</fullName>
    </submittedName>
</protein>
<evidence type="ECO:0000256" key="2">
    <source>
        <dbReference type="ARBA" id="ARBA00004406"/>
    </source>
</evidence>
<keyword evidence="8" id="KW-0186">Copper</keyword>
<evidence type="ECO:0000256" key="10">
    <source>
        <dbReference type="ARBA" id="ARBA00023180"/>
    </source>
</evidence>
<comment type="cofactor">
    <cofactor evidence="1">
        <name>Cu cation</name>
        <dbReference type="ChEBI" id="CHEBI:23378"/>
    </cofactor>
</comment>
<dbReference type="InterPro" id="IPR011707">
    <property type="entry name" value="Cu-oxidase-like_N"/>
</dbReference>
<dbReference type="SUPFAM" id="SSF49503">
    <property type="entry name" value="Cupredoxins"/>
    <property type="match status" value="3"/>
</dbReference>
<evidence type="ECO:0000259" key="12">
    <source>
        <dbReference type="Pfam" id="PF07731"/>
    </source>
</evidence>
<dbReference type="Pfam" id="PF07732">
    <property type="entry name" value="Cu-oxidase_3"/>
    <property type="match status" value="1"/>
</dbReference>
<keyword evidence="7" id="KW-0560">Oxidoreductase</keyword>
<evidence type="ECO:0000256" key="4">
    <source>
        <dbReference type="ARBA" id="ARBA00022723"/>
    </source>
</evidence>
<evidence type="ECO:0000259" key="13">
    <source>
        <dbReference type="Pfam" id="PF07732"/>
    </source>
</evidence>
<dbReference type="GO" id="GO:0016491">
    <property type="term" value="F:oxidoreductase activity"/>
    <property type="evidence" value="ECO:0007669"/>
    <property type="project" value="UniProtKB-KW"/>
</dbReference>
<reference evidence="14 15" key="1">
    <citation type="journal article" date="2021" name="Nat. Plants">
        <title>The Taxus genome provides insights into paclitaxel biosynthesis.</title>
        <authorList>
            <person name="Xiong X."/>
            <person name="Gou J."/>
            <person name="Liao Q."/>
            <person name="Li Y."/>
            <person name="Zhou Q."/>
            <person name="Bi G."/>
            <person name="Li C."/>
            <person name="Du R."/>
            <person name="Wang X."/>
            <person name="Sun T."/>
            <person name="Guo L."/>
            <person name="Liang H."/>
            <person name="Lu P."/>
            <person name="Wu Y."/>
            <person name="Zhang Z."/>
            <person name="Ro D.K."/>
            <person name="Shang Y."/>
            <person name="Huang S."/>
            <person name="Yan J."/>
        </authorList>
    </citation>
    <scope>NUCLEOTIDE SEQUENCE [LARGE SCALE GENOMIC DNA]</scope>
    <source>
        <strain evidence="14">Ta-2019</strain>
    </source>
</reference>
<evidence type="ECO:0000256" key="1">
    <source>
        <dbReference type="ARBA" id="ARBA00001935"/>
    </source>
</evidence>
<dbReference type="Proteomes" id="UP000824469">
    <property type="component" value="Unassembled WGS sequence"/>
</dbReference>
<dbReference type="PANTHER" id="PTHR48461">
    <property type="entry name" value="MULTICOPPER OXIDASE LPR1-LIKE"/>
    <property type="match status" value="1"/>
</dbReference>
<keyword evidence="10" id="KW-0325">Glycoprotein</keyword>
<evidence type="ECO:0000313" key="14">
    <source>
        <dbReference type="EMBL" id="KAH9300961.1"/>
    </source>
</evidence>
<evidence type="ECO:0000256" key="3">
    <source>
        <dbReference type="ARBA" id="ARBA00010609"/>
    </source>
</evidence>
<accession>A0AA38CK08</accession>
<keyword evidence="5 11" id="KW-0732">Signal</keyword>